<organism evidence="1 2">
    <name type="scientific">Smittium culicis</name>
    <dbReference type="NCBI Taxonomy" id="133412"/>
    <lineage>
        <taxon>Eukaryota</taxon>
        <taxon>Fungi</taxon>
        <taxon>Fungi incertae sedis</taxon>
        <taxon>Zoopagomycota</taxon>
        <taxon>Kickxellomycotina</taxon>
        <taxon>Harpellomycetes</taxon>
        <taxon>Harpellales</taxon>
        <taxon>Legeriomycetaceae</taxon>
        <taxon>Smittium</taxon>
    </lineage>
</organism>
<reference evidence="1 2" key="1">
    <citation type="submission" date="2017-01" db="EMBL/GenBank/DDBJ databases">
        <authorList>
            <person name="Mah S.A."/>
            <person name="Swanson W.J."/>
            <person name="Moy G.W."/>
            <person name="Vacquier V.D."/>
        </authorList>
    </citation>
    <scope>NUCLEOTIDE SEQUENCE [LARGE SCALE GENOMIC DNA]</scope>
    <source>
        <strain evidence="1 2">GSMNP</strain>
    </source>
</reference>
<keyword evidence="2" id="KW-1185">Reference proteome</keyword>
<evidence type="ECO:0000313" key="1">
    <source>
        <dbReference type="EMBL" id="OMJ25452.1"/>
    </source>
</evidence>
<sequence length="132" mass="14554">MQTKKTSLNESIYFEMAYFLTSSSVIFQSADVKPSETSIISCSNSGCRLISEFVFFEKLPTSIIPAISFAFCGVPSSVETIEYPTINRIPPIHKYGLKFPSFVIASPAIRVETTTPVIHGHVFKPASIVVEL</sequence>
<comment type="caution">
    <text evidence="1">The sequence shown here is derived from an EMBL/GenBank/DDBJ whole genome shotgun (WGS) entry which is preliminary data.</text>
</comment>
<dbReference type="Proteomes" id="UP000187283">
    <property type="component" value="Unassembled WGS sequence"/>
</dbReference>
<accession>A0A1R1YEX1</accession>
<dbReference type="OrthoDB" id="5638162at2759"/>
<gene>
    <name evidence="1" type="ORF">AYI70_g886</name>
</gene>
<dbReference type="AlphaFoldDB" id="A0A1R1YEX1"/>
<dbReference type="EMBL" id="LSSN01000167">
    <property type="protein sequence ID" value="OMJ25452.1"/>
    <property type="molecule type" value="Genomic_DNA"/>
</dbReference>
<protein>
    <submittedName>
        <fullName evidence="1">Uncharacterized protein</fullName>
    </submittedName>
</protein>
<proteinExistence type="predicted"/>
<evidence type="ECO:0000313" key="2">
    <source>
        <dbReference type="Proteomes" id="UP000187283"/>
    </source>
</evidence>
<name>A0A1R1YEX1_9FUNG</name>